<gene>
    <name evidence="5" type="ORF">Bathy07g04480</name>
</gene>
<dbReference type="Proteomes" id="UP000198341">
    <property type="component" value="Chromosome 7"/>
</dbReference>
<dbReference type="PANTHER" id="PTHR43626">
    <property type="entry name" value="ACYL-COA N-ACYLTRANSFERASE"/>
    <property type="match status" value="1"/>
</dbReference>
<dbReference type="EMBL" id="FO082272">
    <property type="protein sequence ID" value="CCO66349.1"/>
    <property type="molecule type" value="Genomic_DNA"/>
</dbReference>
<dbReference type="GO" id="GO:0005737">
    <property type="term" value="C:cytoplasm"/>
    <property type="evidence" value="ECO:0007669"/>
    <property type="project" value="TreeGrafter"/>
</dbReference>
<dbReference type="AlphaFoldDB" id="K8FI12"/>
<dbReference type="eggNOG" id="ENOG502QSCQ">
    <property type="taxonomic scope" value="Eukaryota"/>
</dbReference>
<evidence type="ECO:0000256" key="2">
    <source>
        <dbReference type="ARBA" id="ARBA00023315"/>
    </source>
</evidence>
<proteinExistence type="predicted"/>
<feature type="region of interest" description="Disordered" evidence="3">
    <location>
        <begin position="1"/>
        <end position="34"/>
    </location>
</feature>
<dbReference type="Pfam" id="PF00583">
    <property type="entry name" value="Acetyltransf_1"/>
    <property type="match status" value="1"/>
</dbReference>
<keyword evidence="2" id="KW-0012">Acyltransferase</keyword>
<sequence>MGIKKSTRLAPRGASSSPSLKKNESHDASSEPDVLIVQSKNKRIMYSTTREINVQEVSDLCDKVGWPKRPEEKLKIALENSFLVAQMYVCSSSNNSNNNNKEEEEEEKLIATCRATSDHAFNACLWDIIVDPEYQGQGLGKAIVSHSIRALLARDVANVTLFADKDVVEFYERLGFVTDADGVKGMFLYPNVEGE</sequence>
<dbReference type="GeneID" id="19014937"/>
<reference evidence="5 6" key="1">
    <citation type="submission" date="2011-10" db="EMBL/GenBank/DDBJ databases">
        <authorList>
            <person name="Genoscope - CEA"/>
        </authorList>
    </citation>
    <scope>NUCLEOTIDE SEQUENCE [LARGE SCALE GENOMIC DNA]</scope>
    <source>
        <strain evidence="5 6">RCC 1105</strain>
    </source>
</reference>
<protein>
    <submittedName>
        <fullName evidence="5">GCN5-related N-acetyltransferase</fullName>
    </submittedName>
</protein>
<dbReference type="InterPro" id="IPR045039">
    <property type="entry name" value="NSI-like"/>
</dbReference>
<keyword evidence="6" id="KW-1185">Reference proteome</keyword>
<dbReference type="InterPro" id="IPR000182">
    <property type="entry name" value="GNAT_dom"/>
</dbReference>
<evidence type="ECO:0000313" key="6">
    <source>
        <dbReference type="Proteomes" id="UP000198341"/>
    </source>
</evidence>
<dbReference type="OrthoDB" id="10039976at2759"/>
<organism evidence="5 6">
    <name type="scientific">Bathycoccus prasinos</name>
    <dbReference type="NCBI Taxonomy" id="41875"/>
    <lineage>
        <taxon>Eukaryota</taxon>
        <taxon>Viridiplantae</taxon>
        <taxon>Chlorophyta</taxon>
        <taxon>Mamiellophyceae</taxon>
        <taxon>Mamiellales</taxon>
        <taxon>Bathycoccaceae</taxon>
        <taxon>Bathycoccus</taxon>
    </lineage>
</organism>
<dbReference type="Gene3D" id="3.40.630.30">
    <property type="match status" value="1"/>
</dbReference>
<dbReference type="InterPro" id="IPR016181">
    <property type="entry name" value="Acyl_CoA_acyltransferase"/>
</dbReference>
<dbReference type="CDD" id="cd04301">
    <property type="entry name" value="NAT_SF"/>
    <property type="match status" value="1"/>
</dbReference>
<keyword evidence="1" id="KW-0808">Transferase</keyword>
<evidence type="ECO:0000313" key="5">
    <source>
        <dbReference type="EMBL" id="CCO66349.1"/>
    </source>
</evidence>
<feature type="domain" description="N-acetyltransferase" evidence="4">
    <location>
        <begin position="44"/>
        <end position="195"/>
    </location>
</feature>
<name>K8FI12_9CHLO</name>
<accession>K8FI12</accession>
<evidence type="ECO:0000259" key="4">
    <source>
        <dbReference type="PROSITE" id="PS51186"/>
    </source>
</evidence>
<dbReference type="KEGG" id="bpg:Bathy07g04480"/>
<dbReference type="SUPFAM" id="SSF55729">
    <property type="entry name" value="Acyl-CoA N-acyltransferases (Nat)"/>
    <property type="match status" value="1"/>
</dbReference>
<evidence type="ECO:0000256" key="1">
    <source>
        <dbReference type="ARBA" id="ARBA00022679"/>
    </source>
</evidence>
<dbReference type="PANTHER" id="PTHR43626:SF4">
    <property type="entry name" value="GCN5-RELATED N-ACETYLTRANSFERASE 2, CHLOROPLASTIC"/>
    <property type="match status" value="1"/>
</dbReference>
<evidence type="ECO:0000256" key="3">
    <source>
        <dbReference type="SAM" id="MobiDB-lite"/>
    </source>
</evidence>
<dbReference type="PROSITE" id="PS51186">
    <property type="entry name" value="GNAT"/>
    <property type="match status" value="1"/>
</dbReference>
<dbReference type="RefSeq" id="XP_007512261.1">
    <property type="nucleotide sequence ID" value="XM_007512199.1"/>
</dbReference>
<dbReference type="STRING" id="41875.K8FI12"/>
<dbReference type="GO" id="GO:0008080">
    <property type="term" value="F:N-acetyltransferase activity"/>
    <property type="evidence" value="ECO:0007669"/>
    <property type="project" value="InterPro"/>
</dbReference>